<dbReference type="OrthoDB" id="5379144at2"/>
<feature type="transmembrane region" description="Helical" evidence="7">
    <location>
        <begin position="106"/>
        <end position="123"/>
    </location>
</feature>
<comment type="subcellular location">
    <subcellularLocation>
        <location evidence="1">Cell membrane</location>
        <topology evidence="1">Multi-pass membrane protein</topology>
    </subcellularLocation>
</comment>
<feature type="transmembrane region" description="Helical" evidence="7">
    <location>
        <begin position="55"/>
        <end position="73"/>
    </location>
</feature>
<dbReference type="GO" id="GO:0005886">
    <property type="term" value="C:plasma membrane"/>
    <property type="evidence" value="ECO:0007669"/>
    <property type="project" value="UniProtKB-SubCell"/>
</dbReference>
<evidence type="ECO:0000256" key="2">
    <source>
        <dbReference type="ARBA" id="ARBA00022448"/>
    </source>
</evidence>
<dbReference type="PANTHER" id="PTHR23517:SF2">
    <property type="entry name" value="MULTIDRUG RESISTANCE PROTEIN MDTH"/>
    <property type="match status" value="1"/>
</dbReference>
<dbReference type="GO" id="GO:0022857">
    <property type="term" value="F:transmembrane transporter activity"/>
    <property type="evidence" value="ECO:0007669"/>
    <property type="project" value="InterPro"/>
</dbReference>
<dbReference type="PROSITE" id="PS50850">
    <property type="entry name" value="MFS"/>
    <property type="match status" value="1"/>
</dbReference>
<feature type="transmembrane region" description="Helical" evidence="7">
    <location>
        <begin position="310"/>
        <end position="336"/>
    </location>
</feature>
<feature type="transmembrane region" description="Helical" evidence="7">
    <location>
        <begin position="348"/>
        <end position="367"/>
    </location>
</feature>
<feature type="domain" description="Major facilitator superfamily (MFS) profile" evidence="8">
    <location>
        <begin position="1"/>
        <end position="411"/>
    </location>
</feature>
<evidence type="ECO:0000256" key="3">
    <source>
        <dbReference type="ARBA" id="ARBA00022475"/>
    </source>
</evidence>
<name>A0A1I2TK06_9SPHI</name>
<evidence type="ECO:0000313" key="10">
    <source>
        <dbReference type="Proteomes" id="UP000199666"/>
    </source>
</evidence>
<dbReference type="SUPFAM" id="SSF103473">
    <property type="entry name" value="MFS general substrate transporter"/>
    <property type="match status" value="1"/>
</dbReference>
<evidence type="ECO:0000259" key="8">
    <source>
        <dbReference type="PROSITE" id="PS50850"/>
    </source>
</evidence>
<dbReference type="Gene3D" id="1.20.1250.20">
    <property type="entry name" value="MFS general substrate transporter like domains"/>
    <property type="match status" value="1"/>
</dbReference>
<feature type="transmembrane region" description="Helical" evidence="7">
    <location>
        <begin position="80"/>
        <end position="100"/>
    </location>
</feature>
<evidence type="ECO:0000256" key="6">
    <source>
        <dbReference type="ARBA" id="ARBA00023136"/>
    </source>
</evidence>
<gene>
    <name evidence="9" type="ORF">SAMN04489864_101458</name>
</gene>
<dbReference type="Pfam" id="PF07690">
    <property type="entry name" value="MFS_1"/>
    <property type="match status" value="1"/>
</dbReference>
<feature type="transmembrane region" description="Helical" evidence="7">
    <location>
        <begin position="254"/>
        <end position="273"/>
    </location>
</feature>
<evidence type="ECO:0000256" key="1">
    <source>
        <dbReference type="ARBA" id="ARBA00004651"/>
    </source>
</evidence>
<accession>A0A1I2TK06</accession>
<feature type="transmembrane region" description="Helical" evidence="7">
    <location>
        <begin position="21"/>
        <end position="43"/>
    </location>
</feature>
<feature type="transmembrane region" description="Helical" evidence="7">
    <location>
        <begin position="373"/>
        <end position="393"/>
    </location>
</feature>
<keyword evidence="5 7" id="KW-1133">Transmembrane helix</keyword>
<proteinExistence type="predicted"/>
<dbReference type="InterPro" id="IPR036259">
    <property type="entry name" value="MFS_trans_sf"/>
</dbReference>
<keyword evidence="4 7" id="KW-0812">Transmembrane</keyword>
<organism evidence="9 10">
    <name type="scientific">Pedobacter insulae</name>
    <dbReference type="NCBI Taxonomy" id="414048"/>
    <lineage>
        <taxon>Bacteria</taxon>
        <taxon>Pseudomonadati</taxon>
        <taxon>Bacteroidota</taxon>
        <taxon>Sphingobacteriia</taxon>
        <taxon>Sphingobacteriales</taxon>
        <taxon>Sphingobacteriaceae</taxon>
        <taxon>Pedobacter</taxon>
    </lineage>
</organism>
<dbReference type="InterPro" id="IPR050171">
    <property type="entry name" value="MFS_Transporters"/>
</dbReference>
<dbReference type="STRING" id="414048.SAMN04489864_101458"/>
<dbReference type="EMBL" id="FOPP01000001">
    <property type="protein sequence ID" value="SFG65244.1"/>
    <property type="molecule type" value="Genomic_DNA"/>
</dbReference>
<keyword evidence="6 7" id="KW-0472">Membrane</keyword>
<dbReference type="RefSeq" id="WP_090991925.1">
    <property type="nucleotide sequence ID" value="NZ_FOPP01000001.1"/>
</dbReference>
<keyword evidence="2" id="KW-0813">Transport</keyword>
<sequence length="411" mass="45337">MFRQIFNAYKTSFTGLSRETWLLSIVILINRCGYMAVPFMGLYLTQSLHRSISDAGIVISLFGAGAFLGSAAGGKLTDMFGFRPIQILAAIIGGALFLAFSQMSNFTSLCILSFLISFFYDAFRPANFAAVAAYAKPGQETRAYSLNRLATNIGFSFGITIGGLIASFNYRLLFIVDGVVSIFVGIAILLLLPKVKGYRKAVKEKLAGMVVRKPWEDILFIKFLLLTTIFTTCFFLMFRVVPVFFKEEWHINEATIGLILGVNGLLIALLEMVMISKLENKRSPVFYIVTGVVIVGFSFALLMVPKALPIAVGLVSVICFTFGEMFSIPFINTFVIKRSNEFNRGQYAAGYMMCWSVAQVVAPWAGFQIAESYGYNSLFVGISVMLFACAYGYSALNFKEEDTTKALASAE</sequence>
<dbReference type="PANTHER" id="PTHR23517">
    <property type="entry name" value="RESISTANCE PROTEIN MDTM, PUTATIVE-RELATED-RELATED"/>
    <property type="match status" value="1"/>
</dbReference>
<feature type="transmembrane region" description="Helical" evidence="7">
    <location>
        <begin position="172"/>
        <end position="192"/>
    </location>
</feature>
<evidence type="ECO:0000256" key="5">
    <source>
        <dbReference type="ARBA" id="ARBA00022989"/>
    </source>
</evidence>
<keyword evidence="10" id="KW-1185">Reference proteome</keyword>
<feature type="transmembrane region" description="Helical" evidence="7">
    <location>
        <begin position="285"/>
        <end position="304"/>
    </location>
</feature>
<evidence type="ECO:0000256" key="4">
    <source>
        <dbReference type="ARBA" id="ARBA00022692"/>
    </source>
</evidence>
<evidence type="ECO:0000313" key="9">
    <source>
        <dbReference type="EMBL" id="SFG65244.1"/>
    </source>
</evidence>
<dbReference type="AlphaFoldDB" id="A0A1I2TK06"/>
<reference evidence="9 10" key="1">
    <citation type="submission" date="2016-10" db="EMBL/GenBank/DDBJ databases">
        <authorList>
            <person name="de Groot N.N."/>
        </authorList>
    </citation>
    <scope>NUCLEOTIDE SEQUENCE [LARGE SCALE GENOMIC DNA]</scope>
    <source>
        <strain evidence="9 10">DSM 18684</strain>
    </source>
</reference>
<dbReference type="InterPro" id="IPR011701">
    <property type="entry name" value="MFS"/>
</dbReference>
<dbReference type="InterPro" id="IPR020846">
    <property type="entry name" value="MFS_dom"/>
</dbReference>
<feature type="transmembrane region" description="Helical" evidence="7">
    <location>
        <begin position="144"/>
        <end position="166"/>
    </location>
</feature>
<keyword evidence="3" id="KW-1003">Cell membrane</keyword>
<evidence type="ECO:0000256" key="7">
    <source>
        <dbReference type="SAM" id="Phobius"/>
    </source>
</evidence>
<protein>
    <submittedName>
        <fullName evidence="9">Predicted arabinose efflux permease, MFS family</fullName>
    </submittedName>
</protein>
<feature type="transmembrane region" description="Helical" evidence="7">
    <location>
        <begin position="219"/>
        <end position="242"/>
    </location>
</feature>
<dbReference type="Proteomes" id="UP000199666">
    <property type="component" value="Unassembled WGS sequence"/>
</dbReference>